<feature type="compositionally biased region" description="Polar residues" evidence="2">
    <location>
        <begin position="359"/>
        <end position="369"/>
    </location>
</feature>
<feature type="compositionally biased region" description="Polar residues" evidence="2">
    <location>
        <begin position="305"/>
        <end position="324"/>
    </location>
</feature>
<dbReference type="EMBL" id="LYDR01000030">
    <property type="protein sequence ID" value="ODA35992.1"/>
    <property type="molecule type" value="Genomic_DNA"/>
</dbReference>
<dbReference type="AlphaFoldDB" id="A0A1C3ERX0"/>
<dbReference type="OrthoDB" id="245674at2"/>
<comment type="caution">
    <text evidence="3">The sequence shown here is derived from an EMBL/GenBank/DDBJ whole genome shotgun (WGS) entry which is preliminary data.</text>
</comment>
<feature type="compositionally biased region" description="Low complexity" evidence="2">
    <location>
        <begin position="126"/>
        <end position="162"/>
    </location>
</feature>
<sequence length="810" mass="85825">MELPSNFRPSNSSASRLAKLCSSSLLRRVTTQLRHVTTQGLVGALLLGAAATSSEAAGPRAEARRQARLANQQAWNTPAPWGTPVPQYIDPYTGLPIPYITQPLPYPASGTPVFSPGISNAGGYPGTPSIGSPPTGSGPSPGISSYQPQPANQPQPLNQPLAVPGYPFPPQYGLPNYQAPVVIDPYTGLPISSQVIPVQNQGPAPRTPATQSPATAGSNNTPATNRPSGLGGTIPAIPPGSGSPVTVYSGPGSTPSANPSSGNPPNTGAANTPNNRPLTPAQRRRLERSGGNGSTADIASRSRSDQPPSLGNDPSLNANLSGGNSAFDGPELPGMKADFAPSSTGDALPPLTPIPATGSIPSPGSNQGQGAMFAPLPDGVQNVNVPLGPSVAAPFQIYVTSQEKFINRFVATTRREPGEVRDFVLGANVVGERDTTSHAWLNLLPSTDTARGQFVLEGRGQTRTTGYTSQAAINTQGIQEFRGTKDVLFDGFKLATRAAVIQARAQNTPVSAQTVYSGRPFIGPIAERIAMSVAQRQQPQAEIIARDRVAETVFASFNREVDRELGNANVDLKRLQEQLEDLTLMPSVQRWSSTHAHLQFAGQFGADAPILQPMPAEALQDHAVTLFLHETVLNRAADRANLRGKVTSDRELKELSNWLKGLVPGAGEVPAPAGAAFKVPNIETKIVFDDVEPLRFRIDGDELLIILKAQFQPGGQAVLPQMEVTIPAKLVIDQQTVHLTFDNIRVKSLTDDRTATLGMAEGIVRQSIQANFPRLSLPRQLPQELWNREGQPPVFNYARAAEGWLGVGID</sequence>
<dbReference type="STRING" id="1841610.A6X21_02355"/>
<evidence type="ECO:0000256" key="2">
    <source>
        <dbReference type="SAM" id="MobiDB-lite"/>
    </source>
</evidence>
<feature type="compositionally biased region" description="Low complexity" evidence="2">
    <location>
        <begin position="249"/>
        <end position="275"/>
    </location>
</feature>
<feature type="coiled-coil region" evidence="1">
    <location>
        <begin position="558"/>
        <end position="585"/>
    </location>
</feature>
<evidence type="ECO:0000313" key="4">
    <source>
        <dbReference type="Proteomes" id="UP000094828"/>
    </source>
</evidence>
<organism evidence="3 4">
    <name type="scientific">Planctopirus hydrillae</name>
    <dbReference type="NCBI Taxonomy" id="1841610"/>
    <lineage>
        <taxon>Bacteria</taxon>
        <taxon>Pseudomonadati</taxon>
        <taxon>Planctomycetota</taxon>
        <taxon>Planctomycetia</taxon>
        <taxon>Planctomycetales</taxon>
        <taxon>Planctomycetaceae</taxon>
        <taxon>Planctopirus</taxon>
    </lineage>
</organism>
<proteinExistence type="predicted"/>
<dbReference type="RefSeq" id="WP_068845789.1">
    <property type="nucleotide sequence ID" value="NZ_LYDR01000030.1"/>
</dbReference>
<feature type="region of interest" description="Disordered" evidence="2">
    <location>
        <begin position="117"/>
        <end position="164"/>
    </location>
</feature>
<gene>
    <name evidence="3" type="ORF">A6X21_02355</name>
</gene>
<reference evidence="3 4" key="1">
    <citation type="submission" date="2016-05" db="EMBL/GenBank/DDBJ databases">
        <title>Genomic and physiological characterization of Planctopirus sp. isolated from fresh water lake.</title>
        <authorList>
            <person name="Subhash Y."/>
            <person name="Ramana C."/>
        </authorList>
    </citation>
    <scope>NUCLEOTIDE SEQUENCE [LARGE SCALE GENOMIC DNA]</scope>
    <source>
        <strain evidence="3 4">JC280</strain>
    </source>
</reference>
<dbReference type="Proteomes" id="UP000094828">
    <property type="component" value="Unassembled WGS sequence"/>
</dbReference>
<feature type="region of interest" description="Disordered" evidence="2">
    <location>
        <begin position="197"/>
        <end position="370"/>
    </location>
</feature>
<accession>A0A1C3ERX0</accession>
<evidence type="ECO:0000313" key="3">
    <source>
        <dbReference type="EMBL" id="ODA35992.1"/>
    </source>
</evidence>
<feature type="compositionally biased region" description="Polar residues" evidence="2">
    <location>
        <begin position="197"/>
        <end position="227"/>
    </location>
</feature>
<name>A0A1C3ERX0_9PLAN</name>
<keyword evidence="1" id="KW-0175">Coiled coil</keyword>
<keyword evidence="4" id="KW-1185">Reference proteome</keyword>
<evidence type="ECO:0000256" key="1">
    <source>
        <dbReference type="SAM" id="Coils"/>
    </source>
</evidence>
<protein>
    <submittedName>
        <fullName evidence="3">Uncharacterized protein</fullName>
    </submittedName>
</protein>